<keyword evidence="5 6" id="KW-0472">Membrane</keyword>
<accession>A0ABT4RBM4</accession>
<dbReference type="EMBL" id="JAPCID010000001">
    <property type="protein sequence ID" value="MDA0135923.1"/>
    <property type="molecule type" value="Genomic_DNA"/>
</dbReference>
<dbReference type="InterPro" id="IPR002293">
    <property type="entry name" value="AA/rel_permease1"/>
</dbReference>
<dbReference type="PANTHER" id="PTHR45649">
    <property type="entry name" value="AMINO-ACID PERMEASE BAT1"/>
    <property type="match status" value="1"/>
</dbReference>
<dbReference type="Proteomes" id="UP001147700">
    <property type="component" value="Unassembled WGS sequence"/>
</dbReference>
<feature type="transmembrane region" description="Helical" evidence="6">
    <location>
        <begin position="217"/>
        <end position="237"/>
    </location>
</feature>
<comment type="caution">
    <text evidence="7">The sequence shown here is derived from an EMBL/GenBank/DDBJ whole genome shotgun (WGS) entry which is preliminary data.</text>
</comment>
<organism evidence="7 8">
    <name type="scientific">Solirubrobacter deserti</name>
    <dbReference type="NCBI Taxonomy" id="2282478"/>
    <lineage>
        <taxon>Bacteria</taxon>
        <taxon>Bacillati</taxon>
        <taxon>Actinomycetota</taxon>
        <taxon>Thermoleophilia</taxon>
        <taxon>Solirubrobacterales</taxon>
        <taxon>Solirubrobacteraceae</taxon>
        <taxon>Solirubrobacter</taxon>
    </lineage>
</organism>
<dbReference type="Gene3D" id="1.20.1740.10">
    <property type="entry name" value="Amino acid/polyamine transporter I"/>
    <property type="match status" value="1"/>
</dbReference>
<evidence type="ECO:0000256" key="5">
    <source>
        <dbReference type="ARBA" id="ARBA00023136"/>
    </source>
</evidence>
<feature type="transmembrane region" description="Helical" evidence="6">
    <location>
        <begin position="449"/>
        <end position="472"/>
    </location>
</feature>
<keyword evidence="4 6" id="KW-1133">Transmembrane helix</keyword>
<evidence type="ECO:0000256" key="3">
    <source>
        <dbReference type="ARBA" id="ARBA00022692"/>
    </source>
</evidence>
<dbReference type="PANTHER" id="PTHR45649:SF26">
    <property type="entry name" value="OS04G0435100 PROTEIN"/>
    <property type="match status" value="1"/>
</dbReference>
<feature type="transmembrane region" description="Helical" evidence="6">
    <location>
        <begin position="139"/>
        <end position="163"/>
    </location>
</feature>
<feature type="transmembrane region" description="Helical" evidence="6">
    <location>
        <begin position="381"/>
        <end position="406"/>
    </location>
</feature>
<dbReference type="Pfam" id="PF13520">
    <property type="entry name" value="AA_permease_2"/>
    <property type="match status" value="1"/>
</dbReference>
<dbReference type="RefSeq" id="WP_202954788.1">
    <property type="nucleotide sequence ID" value="NZ_JAPCID010000001.1"/>
</dbReference>
<keyword evidence="2" id="KW-0813">Transport</keyword>
<feature type="transmembrane region" description="Helical" evidence="6">
    <location>
        <begin position="68"/>
        <end position="88"/>
    </location>
</feature>
<evidence type="ECO:0000313" key="8">
    <source>
        <dbReference type="Proteomes" id="UP001147700"/>
    </source>
</evidence>
<proteinExistence type="predicted"/>
<evidence type="ECO:0000256" key="1">
    <source>
        <dbReference type="ARBA" id="ARBA00004141"/>
    </source>
</evidence>
<protein>
    <submittedName>
        <fullName evidence="7">Amino acid permease</fullName>
    </submittedName>
</protein>
<comment type="subcellular location">
    <subcellularLocation>
        <location evidence="1">Membrane</location>
        <topology evidence="1">Multi-pass membrane protein</topology>
    </subcellularLocation>
</comment>
<feature type="transmembrane region" description="Helical" evidence="6">
    <location>
        <begin position="257"/>
        <end position="275"/>
    </location>
</feature>
<evidence type="ECO:0000256" key="2">
    <source>
        <dbReference type="ARBA" id="ARBA00022448"/>
    </source>
</evidence>
<feature type="transmembrane region" description="Helical" evidence="6">
    <location>
        <begin position="38"/>
        <end position="62"/>
    </location>
</feature>
<feature type="transmembrane region" description="Helical" evidence="6">
    <location>
        <begin position="418"/>
        <end position="437"/>
    </location>
</feature>
<evidence type="ECO:0000313" key="7">
    <source>
        <dbReference type="EMBL" id="MDA0135923.1"/>
    </source>
</evidence>
<feature type="transmembrane region" description="Helical" evidence="6">
    <location>
        <begin position="109"/>
        <end position="133"/>
    </location>
</feature>
<reference evidence="7" key="1">
    <citation type="submission" date="2022-10" db="EMBL/GenBank/DDBJ databases">
        <title>The WGS of Solirubrobacter sp. CPCC 204708.</title>
        <authorList>
            <person name="Jiang Z."/>
        </authorList>
    </citation>
    <scope>NUCLEOTIDE SEQUENCE</scope>
    <source>
        <strain evidence="7">CPCC 204708</strain>
    </source>
</reference>
<keyword evidence="8" id="KW-1185">Reference proteome</keyword>
<keyword evidence="3 6" id="KW-0812">Transmembrane</keyword>
<feature type="transmembrane region" description="Helical" evidence="6">
    <location>
        <begin position="356"/>
        <end position="375"/>
    </location>
</feature>
<dbReference type="PIRSF" id="PIRSF006060">
    <property type="entry name" value="AA_transporter"/>
    <property type="match status" value="1"/>
</dbReference>
<sequence length="478" mass="49444">MTTVTEPFDVPKEGDAQRLNELGYEQELKRGMGIFDSVAMGFATISPVVGLYAVALIGMVVAGAAWVWVLPVALAGQCLLMSVYAELAGKFPLANGAYQWSRRLVGPRYGWFNGWVALCAYAVANTTIAYLGAPWALTLLGITATPAAIVITGAVLVLVCSVINAFGVDALKGALRLGVGAEAIASIGVGLALLLVFREQDFAVLFDSFGTEALSGGSTFAALLAALAVGGWAFIGFDATVAAAEETKGAAKHVPRAVWIALLSVGALVILNAFATTLAHPNPADVAAGKDLDPVSTAVVASFGGWASKPFAAVVLLAFIACGMAAQGGTARGIYSMARDGVLPGSKLLRTVDRRQAPIGGIVATTIVAWAGLLLGLEATAIGSLITFGTAAIFVAFLLIAVAALYARTQGVLSRRGMLLNVLAVVWLAFETINIAWPRASLAPLDAPWYQVWAAPMVVAAITLVGLVYLVVARPDAR</sequence>
<feature type="transmembrane region" description="Helical" evidence="6">
    <location>
        <begin position="175"/>
        <end position="197"/>
    </location>
</feature>
<evidence type="ECO:0000256" key="4">
    <source>
        <dbReference type="ARBA" id="ARBA00022989"/>
    </source>
</evidence>
<name>A0ABT4RBM4_9ACTN</name>
<gene>
    <name evidence="7" type="ORF">OJ962_00325</name>
</gene>
<evidence type="ECO:0000256" key="6">
    <source>
        <dbReference type="SAM" id="Phobius"/>
    </source>
</evidence>